<evidence type="ECO:0000313" key="3">
    <source>
        <dbReference type="Proteomes" id="UP000306416"/>
    </source>
</evidence>
<dbReference type="PROSITE" id="PS51257">
    <property type="entry name" value="PROKAR_LIPOPROTEIN"/>
    <property type="match status" value="1"/>
</dbReference>
<dbReference type="Proteomes" id="UP000306416">
    <property type="component" value="Unassembled WGS sequence"/>
</dbReference>
<feature type="chain" id="PRO_5020374933" description="SHOCT domain-containing protein" evidence="1">
    <location>
        <begin position="17"/>
        <end position="81"/>
    </location>
</feature>
<evidence type="ECO:0008006" key="4">
    <source>
        <dbReference type="Google" id="ProtNLM"/>
    </source>
</evidence>
<evidence type="ECO:0000256" key="1">
    <source>
        <dbReference type="SAM" id="SignalP"/>
    </source>
</evidence>
<dbReference type="AlphaFoldDB" id="A0A4S1CH71"/>
<protein>
    <recommendedName>
        <fullName evidence="4">SHOCT domain-containing protein</fullName>
    </recommendedName>
</protein>
<keyword evidence="1" id="KW-0732">Signal</keyword>
<name>A0A4S1CH71_9BACT</name>
<gene>
    <name evidence="2" type="ORF">E4633_08955</name>
</gene>
<comment type="caution">
    <text evidence="2">The sequence shown here is derived from an EMBL/GenBank/DDBJ whole genome shotgun (WGS) entry which is preliminary data.</text>
</comment>
<organism evidence="2 3">
    <name type="scientific">Geomonas terrae</name>
    <dbReference type="NCBI Taxonomy" id="2562681"/>
    <lineage>
        <taxon>Bacteria</taxon>
        <taxon>Pseudomonadati</taxon>
        <taxon>Thermodesulfobacteriota</taxon>
        <taxon>Desulfuromonadia</taxon>
        <taxon>Geobacterales</taxon>
        <taxon>Geobacteraceae</taxon>
        <taxon>Geomonas</taxon>
    </lineage>
</organism>
<sequence length="81" mass="8715">MKKLLLVVTAMSLALASGCETRGGSAVGGALGGAAVGVGAYEYSAHRQMKQLEDDYKAGRIDKREYEIRKNQIEKGSILQR</sequence>
<dbReference type="RefSeq" id="WP_135869905.1">
    <property type="nucleotide sequence ID" value="NZ_SRSC01000002.1"/>
</dbReference>
<dbReference type="EMBL" id="SRSC01000002">
    <property type="protein sequence ID" value="TGU72426.1"/>
    <property type="molecule type" value="Genomic_DNA"/>
</dbReference>
<proteinExistence type="predicted"/>
<feature type="signal peptide" evidence="1">
    <location>
        <begin position="1"/>
        <end position="16"/>
    </location>
</feature>
<keyword evidence="3" id="KW-1185">Reference proteome</keyword>
<evidence type="ECO:0000313" key="2">
    <source>
        <dbReference type="EMBL" id="TGU72426.1"/>
    </source>
</evidence>
<accession>A0A4S1CH71</accession>
<reference evidence="2 3" key="1">
    <citation type="submission" date="2019-04" db="EMBL/GenBank/DDBJ databases">
        <title>Geobacter oryzae sp. nov., ferric-reducing bacteria isolated from paddy soil.</title>
        <authorList>
            <person name="Xu Z."/>
            <person name="Masuda Y."/>
            <person name="Itoh H."/>
            <person name="Senoo K."/>
        </authorList>
    </citation>
    <scope>NUCLEOTIDE SEQUENCE [LARGE SCALE GENOMIC DNA]</scope>
    <source>
        <strain evidence="2 3">Red111</strain>
    </source>
</reference>